<comment type="caution">
    <text evidence="6">The sequence shown here is derived from an EMBL/GenBank/DDBJ whole genome shotgun (WGS) entry which is preliminary data.</text>
</comment>
<evidence type="ECO:0000313" key="6">
    <source>
        <dbReference type="EMBL" id="TWI83979.1"/>
    </source>
</evidence>
<comment type="subcellular location">
    <subcellularLocation>
        <location evidence="5">Bacterial microcompartment</location>
    </subcellularLocation>
</comment>
<comment type="function">
    <text evidence="5">Catalyzes the deamination of various vicinal amino-alcohols to oxo compounds. Allows this organism to utilize ethanolamine as the sole source of nitrogen and carbon in the presence of external vitamin B12.</text>
</comment>
<dbReference type="PIRSF" id="PIRSF018982">
    <property type="entry name" value="EutC"/>
    <property type="match status" value="1"/>
</dbReference>
<reference evidence="6 7" key="1">
    <citation type="journal article" date="2013" name="Stand. Genomic Sci.">
        <title>Genomic Encyclopedia of Type Strains, Phase I: The one thousand microbial genomes (KMG-I) project.</title>
        <authorList>
            <person name="Kyrpides N.C."/>
            <person name="Woyke T."/>
            <person name="Eisen J.A."/>
            <person name="Garrity G."/>
            <person name="Lilburn T.G."/>
            <person name="Beck B.J."/>
            <person name="Whitman W.B."/>
            <person name="Hugenholtz P."/>
            <person name="Klenk H.P."/>
        </authorList>
    </citation>
    <scope>NUCLEOTIDE SEQUENCE [LARGE SCALE GENOMIC DNA]</scope>
    <source>
        <strain evidence="6 7">DSM 13484</strain>
    </source>
</reference>
<accession>A0A562SRT7</accession>
<sequence>METDSIMQDPWISLKAFTTARIALGRTGTAVPLEEVLRFRMAHAHARDAVFSTMDIKGLTTQLQALQLPVLVLHSLAADRYEYLQRPDKGRRLDDASIATLSAAGSQAGSDVAIVIADGLSATAVNRHAAPLLQELLLLLRDAGLSLAPACMVQQGRVAVGDEAGALLQARVVLVLIGERPGLSSPDSLGIYLTFQPRPGLTDESRNCISNIRPEGLSYKAAAGKAFYLLQESLRRQLSGVQLKDNERLIE</sequence>
<dbReference type="Gene3D" id="3.40.50.11240">
    <property type="entry name" value="Ethanolamine ammonia-lyase light chain (EutC)"/>
    <property type="match status" value="1"/>
</dbReference>
<dbReference type="InterPro" id="IPR009246">
    <property type="entry name" value="EutC"/>
</dbReference>
<dbReference type="InterPro" id="IPR042251">
    <property type="entry name" value="EutC_C"/>
</dbReference>
<dbReference type="HAMAP" id="MF_00601">
    <property type="entry name" value="EutC"/>
    <property type="match status" value="1"/>
</dbReference>
<dbReference type="GO" id="GO:0031419">
    <property type="term" value="F:cobalamin binding"/>
    <property type="evidence" value="ECO:0007669"/>
    <property type="project" value="UniProtKB-UniRule"/>
</dbReference>
<organism evidence="6 7">
    <name type="scientific">Chitinophaga japonensis</name>
    <name type="common">Flexibacter japonensis</name>
    <dbReference type="NCBI Taxonomy" id="104662"/>
    <lineage>
        <taxon>Bacteria</taxon>
        <taxon>Pseudomonadati</taxon>
        <taxon>Bacteroidota</taxon>
        <taxon>Chitinophagia</taxon>
        <taxon>Chitinophagales</taxon>
        <taxon>Chitinophagaceae</taxon>
        <taxon>Chitinophaga</taxon>
    </lineage>
</organism>
<dbReference type="PANTHER" id="PTHR39330:SF1">
    <property type="entry name" value="ETHANOLAMINE AMMONIA-LYASE SMALL SUBUNIT"/>
    <property type="match status" value="1"/>
</dbReference>
<dbReference type="Gene3D" id="1.10.30.40">
    <property type="entry name" value="Ethanolamine ammonia-lyase light chain (EutC), N-terminal domain"/>
    <property type="match status" value="1"/>
</dbReference>
<dbReference type="AlphaFoldDB" id="A0A562SRT7"/>
<dbReference type="EMBL" id="VLLG01000005">
    <property type="protein sequence ID" value="TWI83979.1"/>
    <property type="molecule type" value="Genomic_DNA"/>
</dbReference>
<gene>
    <name evidence="5" type="primary">eutC</name>
    <name evidence="6" type="ORF">LX66_4339</name>
</gene>
<proteinExistence type="inferred from homology"/>
<evidence type="ECO:0000256" key="2">
    <source>
        <dbReference type="ARBA" id="ARBA00023239"/>
    </source>
</evidence>
<keyword evidence="2 5" id="KW-0456">Lyase</keyword>
<keyword evidence="7" id="KW-1185">Reference proteome</keyword>
<dbReference type="GO" id="GO:0031471">
    <property type="term" value="C:ethanolamine degradation polyhedral organelle"/>
    <property type="evidence" value="ECO:0007669"/>
    <property type="project" value="UniProtKB-UniRule"/>
</dbReference>
<dbReference type="UniPathway" id="UPA00560"/>
<evidence type="ECO:0000313" key="7">
    <source>
        <dbReference type="Proteomes" id="UP000316778"/>
    </source>
</evidence>
<dbReference type="Pfam" id="PF05985">
    <property type="entry name" value="EutC"/>
    <property type="match status" value="1"/>
</dbReference>
<evidence type="ECO:0000256" key="5">
    <source>
        <dbReference type="HAMAP-Rule" id="MF_00601"/>
    </source>
</evidence>
<name>A0A562SRT7_CHIJA</name>
<dbReference type="PANTHER" id="PTHR39330">
    <property type="entry name" value="ETHANOLAMINE AMMONIA-LYASE LIGHT CHAIN"/>
    <property type="match status" value="1"/>
</dbReference>
<dbReference type="NCBIfam" id="NF003971">
    <property type="entry name" value="PRK05465.1"/>
    <property type="match status" value="1"/>
</dbReference>
<evidence type="ECO:0000256" key="3">
    <source>
        <dbReference type="ARBA" id="ARBA00023285"/>
    </source>
</evidence>
<keyword evidence="3 5" id="KW-0170">Cobalt</keyword>
<comment type="pathway">
    <text evidence="5">Amine and polyamine degradation; ethanolamine degradation.</text>
</comment>
<dbReference type="GO" id="GO:0008851">
    <property type="term" value="F:ethanolamine ammonia-lyase activity"/>
    <property type="evidence" value="ECO:0007669"/>
    <property type="project" value="UniProtKB-UniRule"/>
</dbReference>
<keyword evidence="1 5" id="KW-0846">Cobalamin</keyword>
<feature type="binding site" evidence="5">
    <location>
        <position position="158"/>
    </location>
    <ligand>
        <name>adenosylcob(III)alamin</name>
        <dbReference type="ChEBI" id="CHEBI:18408"/>
    </ligand>
</feature>
<comment type="catalytic activity">
    <reaction evidence="5">
        <text>ethanolamine = acetaldehyde + NH4(+)</text>
        <dbReference type="Rhea" id="RHEA:15313"/>
        <dbReference type="ChEBI" id="CHEBI:15343"/>
        <dbReference type="ChEBI" id="CHEBI:28938"/>
        <dbReference type="ChEBI" id="CHEBI:57603"/>
        <dbReference type="EC" id="4.3.1.7"/>
    </reaction>
</comment>
<dbReference type="EC" id="4.3.1.7" evidence="5"/>
<keyword evidence="4 5" id="KW-1283">Bacterial microcompartment</keyword>
<feature type="binding site" evidence="5">
    <location>
        <position position="208"/>
    </location>
    <ligand>
        <name>adenosylcob(III)alamin</name>
        <dbReference type="ChEBI" id="CHEBI:18408"/>
    </ligand>
</feature>
<comment type="cofactor">
    <cofactor evidence="5">
        <name>adenosylcob(III)alamin</name>
        <dbReference type="ChEBI" id="CHEBI:18408"/>
    </cofactor>
    <text evidence="5">Binds between the large and small subunits.</text>
</comment>
<dbReference type="GO" id="GO:0046336">
    <property type="term" value="P:ethanolamine catabolic process"/>
    <property type="evidence" value="ECO:0007669"/>
    <property type="project" value="UniProtKB-UniRule"/>
</dbReference>
<dbReference type="GO" id="GO:0009350">
    <property type="term" value="C:ethanolamine ammonia-lyase complex"/>
    <property type="evidence" value="ECO:0007669"/>
    <property type="project" value="UniProtKB-UniRule"/>
</dbReference>
<dbReference type="OrthoDB" id="114248at2"/>
<protein>
    <recommendedName>
        <fullName evidence="5">Ethanolamine ammonia-lyase small subunit</fullName>
        <shortName evidence="5">EAL small subunit</shortName>
        <ecNumber evidence="5">4.3.1.7</ecNumber>
    </recommendedName>
</protein>
<evidence type="ECO:0000256" key="4">
    <source>
        <dbReference type="ARBA" id="ARBA00024446"/>
    </source>
</evidence>
<evidence type="ECO:0000256" key="1">
    <source>
        <dbReference type="ARBA" id="ARBA00022628"/>
    </source>
</evidence>
<feature type="binding site" evidence="5">
    <location>
        <position position="179"/>
    </location>
    <ligand>
        <name>adenosylcob(III)alamin</name>
        <dbReference type="ChEBI" id="CHEBI:18408"/>
    </ligand>
</feature>
<dbReference type="GO" id="GO:0006520">
    <property type="term" value="P:amino acid metabolic process"/>
    <property type="evidence" value="ECO:0007669"/>
    <property type="project" value="InterPro"/>
</dbReference>
<comment type="similarity">
    <text evidence="5">Belongs to the EutC family.</text>
</comment>
<dbReference type="InterPro" id="IPR042255">
    <property type="entry name" value="EutC_N"/>
</dbReference>
<dbReference type="Proteomes" id="UP000316778">
    <property type="component" value="Unassembled WGS sequence"/>
</dbReference>
<comment type="subunit">
    <text evidence="5">The basic unit is a heterodimer which dimerizes to form tetramers. The heterotetramers trimerize; 6 large subunits form a core ring with 6 small subunits projecting outwards.</text>
</comment>